<feature type="transmembrane region" description="Helical" evidence="1">
    <location>
        <begin position="138"/>
        <end position="159"/>
    </location>
</feature>
<dbReference type="EMBL" id="AFYH01203336">
    <property type="status" value="NOT_ANNOTATED_CDS"/>
    <property type="molecule type" value="Genomic_DNA"/>
</dbReference>
<dbReference type="FunCoup" id="H2ZWA4">
    <property type="interactions" value="138"/>
</dbReference>
<dbReference type="Ensembl" id="ENSLACT00000001688.1">
    <property type="protein sequence ID" value="ENSLACP00000001675.1"/>
    <property type="gene ID" value="ENSLACG00000001499.1"/>
</dbReference>
<keyword evidence="1" id="KW-1133">Transmembrane helix</keyword>
<dbReference type="Bgee" id="ENSLACG00000001499">
    <property type="expression patterns" value="Expressed in muscle tissue and 3 other cell types or tissues"/>
</dbReference>
<dbReference type="GO" id="GO:0045055">
    <property type="term" value="P:regulated exocytosis"/>
    <property type="evidence" value="ECO:0007669"/>
    <property type="project" value="TreeGrafter"/>
</dbReference>
<dbReference type="InterPro" id="IPR023352">
    <property type="entry name" value="MAPEG-like_dom_sf"/>
</dbReference>
<dbReference type="PANTHER" id="PTHR31004:SF1">
    <property type="entry name" value="TRANSMEMBRANE PROTEIN 79"/>
    <property type="match status" value="1"/>
</dbReference>
<dbReference type="GeneTree" id="ENSGT00390000002390"/>
<keyword evidence="1" id="KW-0472">Membrane</keyword>
<dbReference type="HOGENOM" id="CLU_062246_1_0_1"/>
<dbReference type="GO" id="GO:0032588">
    <property type="term" value="C:trans-Golgi network membrane"/>
    <property type="evidence" value="ECO:0007669"/>
    <property type="project" value="TreeGrafter"/>
</dbReference>
<dbReference type="STRING" id="7897.ENSLACP00000001675"/>
<proteinExistence type="predicted"/>
<dbReference type="AlphaFoldDB" id="H2ZWA4"/>
<dbReference type="Proteomes" id="UP000008672">
    <property type="component" value="Unassembled WGS sequence"/>
</dbReference>
<reference evidence="2" key="2">
    <citation type="submission" date="2025-08" db="UniProtKB">
        <authorList>
            <consortium name="Ensembl"/>
        </authorList>
    </citation>
    <scope>IDENTIFICATION</scope>
</reference>
<evidence type="ECO:0008006" key="4">
    <source>
        <dbReference type="Google" id="ProtNLM"/>
    </source>
</evidence>
<dbReference type="GO" id="GO:0005765">
    <property type="term" value="C:lysosomal membrane"/>
    <property type="evidence" value="ECO:0007669"/>
    <property type="project" value="TreeGrafter"/>
</dbReference>
<protein>
    <recommendedName>
        <fullName evidence="4">Transmembrane protein 79</fullName>
    </recommendedName>
</protein>
<keyword evidence="1" id="KW-0812">Transmembrane</keyword>
<feature type="transmembrane region" description="Helical" evidence="1">
    <location>
        <begin position="251"/>
        <end position="268"/>
    </location>
</feature>
<name>H2ZWA4_LATCH</name>
<evidence type="ECO:0000256" key="1">
    <source>
        <dbReference type="SAM" id="Phobius"/>
    </source>
</evidence>
<dbReference type="PANTHER" id="PTHR31004">
    <property type="entry name" value="TRANSMEMBRANE PROTEIN 79"/>
    <property type="match status" value="1"/>
</dbReference>
<dbReference type="OMA" id="IWVIGRF"/>
<accession>H2ZWA4</accession>
<sequence length="297" mass="33305">EEDNVMPPSAAQVFVPSIRIVPHSAHNPDAKKSMDLLEMHEMISLENENGIHERQPFLNSSGAQYLAHNYGPTGGDWPDPGDPQRRSGCAKCDCCTGGGLKWIASLMGALIIFPCFLYGAYVFLPFDAPLMTDMGNRLVYTLRCGVFGTFPIVIVFYTVGRSGAVLITLQQKFANELKIPPPHTHTRFFEMKGAIQNHKFSQLVLFFCSLQSFLFVLVLRVCVCLLIYRLIYWLAFAIGSAFRGFGFGLTFLPMVTMMLCNFYFMFVLEPGKMLVTERDEAAKTETPAPNSKLHFWG</sequence>
<evidence type="ECO:0000313" key="3">
    <source>
        <dbReference type="Proteomes" id="UP000008672"/>
    </source>
</evidence>
<dbReference type="InParanoid" id="H2ZWA4"/>
<organism evidence="2 3">
    <name type="scientific">Latimeria chalumnae</name>
    <name type="common">Coelacanth</name>
    <dbReference type="NCBI Taxonomy" id="7897"/>
    <lineage>
        <taxon>Eukaryota</taxon>
        <taxon>Metazoa</taxon>
        <taxon>Chordata</taxon>
        <taxon>Craniata</taxon>
        <taxon>Vertebrata</taxon>
        <taxon>Euteleostomi</taxon>
        <taxon>Coelacanthiformes</taxon>
        <taxon>Coelacanthidae</taxon>
        <taxon>Latimeria</taxon>
    </lineage>
</organism>
<keyword evidence="3" id="KW-1185">Reference proteome</keyword>
<feature type="transmembrane region" description="Helical" evidence="1">
    <location>
        <begin position="102"/>
        <end position="126"/>
    </location>
</feature>
<dbReference type="EMBL" id="AFYH01203335">
    <property type="status" value="NOT_ANNOTATED_CDS"/>
    <property type="molecule type" value="Genomic_DNA"/>
</dbReference>
<reference evidence="3" key="1">
    <citation type="submission" date="2011-08" db="EMBL/GenBank/DDBJ databases">
        <title>The draft genome of Latimeria chalumnae.</title>
        <authorList>
            <person name="Di Palma F."/>
            <person name="Alfoldi J."/>
            <person name="Johnson J."/>
            <person name="Berlin A."/>
            <person name="Gnerre S."/>
            <person name="Jaffe D."/>
            <person name="MacCallum I."/>
            <person name="Young S."/>
            <person name="Walker B.J."/>
            <person name="Lander E."/>
            <person name="Lindblad-Toh K."/>
        </authorList>
    </citation>
    <scope>NUCLEOTIDE SEQUENCE [LARGE SCALE GENOMIC DNA]</scope>
    <source>
        <strain evidence="3">Wild caught</strain>
    </source>
</reference>
<dbReference type="SUPFAM" id="SSF161084">
    <property type="entry name" value="MAPEG domain-like"/>
    <property type="match status" value="1"/>
</dbReference>
<reference evidence="2" key="3">
    <citation type="submission" date="2025-09" db="UniProtKB">
        <authorList>
            <consortium name="Ensembl"/>
        </authorList>
    </citation>
    <scope>IDENTIFICATION</scope>
</reference>
<evidence type="ECO:0000313" key="2">
    <source>
        <dbReference type="Ensembl" id="ENSLACP00000001675.1"/>
    </source>
</evidence>
<dbReference type="eggNOG" id="ENOG502QVUB">
    <property type="taxonomic scope" value="Eukaryota"/>
</dbReference>